<gene>
    <name evidence="3" type="ORF">R9B83_01485</name>
</gene>
<dbReference type="InterPro" id="IPR002711">
    <property type="entry name" value="HNH"/>
</dbReference>
<keyword evidence="3" id="KW-0255">Endonuclease</keyword>
<keyword evidence="1" id="KW-0472">Membrane</keyword>
<name>A0ABZ0PBD3_9BACT</name>
<feature type="domain" description="HNH nuclease" evidence="2">
    <location>
        <begin position="225"/>
        <end position="276"/>
    </location>
</feature>
<keyword evidence="3" id="KW-0378">Hydrolase</keyword>
<dbReference type="Pfam" id="PF01844">
    <property type="entry name" value="HNH"/>
    <property type="match status" value="1"/>
</dbReference>
<evidence type="ECO:0000256" key="1">
    <source>
        <dbReference type="SAM" id="Phobius"/>
    </source>
</evidence>
<evidence type="ECO:0000259" key="2">
    <source>
        <dbReference type="SMART" id="SM00507"/>
    </source>
</evidence>
<reference evidence="3" key="1">
    <citation type="submission" date="2023-11" db="EMBL/GenBank/DDBJ databases">
        <title>Completed genome sequence of Mycoplasma equirhinis type strain M432/72.</title>
        <authorList>
            <person name="Spergser J."/>
        </authorList>
    </citation>
    <scope>NUCLEOTIDE SEQUENCE [LARGE SCALE GENOMIC DNA]</scope>
    <source>
        <strain evidence="3">M432/72</strain>
    </source>
</reference>
<accession>A0ABZ0PBD3</accession>
<organism evidence="3 4">
    <name type="scientific">Metamycoplasma equirhinis</name>
    <dbReference type="NCBI Taxonomy" id="92402"/>
    <lineage>
        <taxon>Bacteria</taxon>
        <taxon>Bacillati</taxon>
        <taxon>Mycoplasmatota</taxon>
        <taxon>Mycoplasmoidales</taxon>
        <taxon>Metamycoplasmataceae</taxon>
        <taxon>Metamycoplasma</taxon>
    </lineage>
</organism>
<dbReference type="PANTHER" id="PTHR33877:SF2">
    <property type="entry name" value="OS07G0170200 PROTEIN"/>
    <property type="match status" value="1"/>
</dbReference>
<dbReference type="InterPro" id="IPR003615">
    <property type="entry name" value="HNH_nuc"/>
</dbReference>
<protein>
    <submittedName>
        <fullName evidence="3">HNH endonuclease</fullName>
    </submittedName>
</protein>
<dbReference type="GeneID" id="94493542"/>
<dbReference type="InterPro" id="IPR052892">
    <property type="entry name" value="NA-targeting_endonuclease"/>
</dbReference>
<evidence type="ECO:0000313" key="4">
    <source>
        <dbReference type="Proteomes" id="UP001303601"/>
    </source>
</evidence>
<dbReference type="SMART" id="SM00507">
    <property type="entry name" value="HNHc"/>
    <property type="match status" value="1"/>
</dbReference>
<dbReference type="PANTHER" id="PTHR33877">
    <property type="entry name" value="SLL1193 PROTEIN"/>
    <property type="match status" value="1"/>
</dbReference>
<dbReference type="GO" id="GO:0004519">
    <property type="term" value="F:endonuclease activity"/>
    <property type="evidence" value="ECO:0007669"/>
    <property type="project" value="UniProtKB-KW"/>
</dbReference>
<keyword evidence="4" id="KW-1185">Reference proteome</keyword>
<keyword evidence="3" id="KW-0540">Nuclease</keyword>
<proteinExistence type="predicted"/>
<dbReference type="Proteomes" id="UP001303601">
    <property type="component" value="Chromosome"/>
</dbReference>
<dbReference type="CDD" id="cd00085">
    <property type="entry name" value="HNHc"/>
    <property type="match status" value="1"/>
</dbReference>
<evidence type="ECO:0000313" key="3">
    <source>
        <dbReference type="EMBL" id="WPB54216.1"/>
    </source>
</evidence>
<feature type="transmembrane region" description="Helical" evidence="1">
    <location>
        <begin position="6"/>
        <end position="28"/>
    </location>
</feature>
<dbReference type="Gene3D" id="1.10.30.50">
    <property type="match status" value="1"/>
</dbReference>
<dbReference type="RefSeq" id="WP_140031636.1">
    <property type="nucleotide sequence ID" value="NZ_CP137845.1"/>
</dbReference>
<keyword evidence="1" id="KW-1133">Transmembrane helix</keyword>
<keyword evidence="1" id="KW-0812">Transmembrane</keyword>
<dbReference type="EMBL" id="CP137845">
    <property type="protein sequence ID" value="WPB54216.1"/>
    <property type="molecule type" value="Genomic_DNA"/>
</dbReference>
<sequence length="282" mass="33590">MKKYYILGIAIAIFVFTILIAILIDVFIVKRAKKLKKYVLENSEALQNLQSLNNKYQFNFFEWIDKYDHFYDNENYFNNISCKEYLIYLLDSDYYKNIFFKKTKLASENKNLYELYKNELANIELKDFKIAPKHYSLIKINKIQNSLFYKNIKPEPISEYKIGVILHLTNLYKTHIFQTKEEVFTYSEIVTIIKKLRQRNWNNLCIDLDIRKAINKVEHGQVSNKIRFEIYSRDNYCCKRCGAYNKNLEIDHIIPISRGGKSTLDNLQTLCHDCNQQKGSSI</sequence>